<evidence type="ECO:0000313" key="3">
    <source>
        <dbReference type="Proteomes" id="UP000813385"/>
    </source>
</evidence>
<dbReference type="EMBL" id="JAGPXD010000005">
    <property type="protein sequence ID" value="KAH7353808.1"/>
    <property type="molecule type" value="Genomic_DNA"/>
</dbReference>
<comment type="caution">
    <text evidence="2">The sequence shown here is derived from an EMBL/GenBank/DDBJ whole genome shotgun (WGS) entry which is preliminary data.</text>
</comment>
<gene>
    <name evidence="2" type="ORF">B0T11DRAFT_300886</name>
</gene>
<dbReference type="AlphaFoldDB" id="A0A8K0TAA3"/>
<dbReference type="OrthoDB" id="10562495at2759"/>
<proteinExistence type="predicted"/>
<feature type="signal peptide" evidence="1">
    <location>
        <begin position="1"/>
        <end position="18"/>
    </location>
</feature>
<reference evidence="2" key="1">
    <citation type="journal article" date="2021" name="Nat. Commun.">
        <title>Genetic determinants of endophytism in the Arabidopsis root mycobiome.</title>
        <authorList>
            <person name="Mesny F."/>
            <person name="Miyauchi S."/>
            <person name="Thiergart T."/>
            <person name="Pickel B."/>
            <person name="Atanasova L."/>
            <person name="Karlsson M."/>
            <person name="Huettel B."/>
            <person name="Barry K.W."/>
            <person name="Haridas S."/>
            <person name="Chen C."/>
            <person name="Bauer D."/>
            <person name="Andreopoulos W."/>
            <person name="Pangilinan J."/>
            <person name="LaButti K."/>
            <person name="Riley R."/>
            <person name="Lipzen A."/>
            <person name="Clum A."/>
            <person name="Drula E."/>
            <person name="Henrissat B."/>
            <person name="Kohler A."/>
            <person name="Grigoriev I.V."/>
            <person name="Martin F.M."/>
            <person name="Hacquard S."/>
        </authorList>
    </citation>
    <scope>NUCLEOTIDE SEQUENCE</scope>
    <source>
        <strain evidence="2">MPI-CAGE-AT-0016</strain>
    </source>
</reference>
<organism evidence="2 3">
    <name type="scientific">Plectosphaerella cucumerina</name>
    <dbReference type="NCBI Taxonomy" id="40658"/>
    <lineage>
        <taxon>Eukaryota</taxon>
        <taxon>Fungi</taxon>
        <taxon>Dikarya</taxon>
        <taxon>Ascomycota</taxon>
        <taxon>Pezizomycotina</taxon>
        <taxon>Sordariomycetes</taxon>
        <taxon>Hypocreomycetidae</taxon>
        <taxon>Glomerellales</taxon>
        <taxon>Plectosphaerellaceae</taxon>
        <taxon>Plectosphaerella</taxon>
    </lineage>
</organism>
<sequence length="120" mass="12735">MQISAVIVLFASAAGVVGQATCATAARPEGQAAQTGRCTGTPDGLIQRGAFDGWAKAFFSPPNGNRAGTLRIRNENQSQRQIIEVRNAQGDGRSFWINAGGECTTNLGFSNLNAYTSWNR</sequence>
<keyword evidence="3" id="KW-1185">Reference proteome</keyword>
<evidence type="ECO:0000313" key="2">
    <source>
        <dbReference type="EMBL" id="KAH7353808.1"/>
    </source>
</evidence>
<keyword evidence="1" id="KW-0732">Signal</keyword>
<accession>A0A8K0TAA3</accession>
<name>A0A8K0TAA3_9PEZI</name>
<dbReference type="Proteomes" id="UP000813385">
    <property type="component" value="Unassembled WGS sequence"/>
</dbReference>
<protein>
    <submittedName>
        <fullName evidence="2">Uncharacterized protein</fullName>
    </submittedName>
</protein>
<feature type="chain" id="PRO_5035440860" evidence="1">
    <location>
        <begin position="19"/>
        <end position="120"/>
    </location>
</feature>
<evidence type="ECO:0000256" key="1">
    <source>
        <dbReference type="SAM" id="SignalP"/>
    </source>
</evidence>